<evidence type="ECO:0000256" key="3">
    <source>
        <dbReference type="SAM" id="Coils"/>
    </source>
</evidence>
<feature type="compositionally biased region" description="Acidic residues" evidence="4">
    <location>
        <begin position="25"/>
        <end position="52"/>
    </location>
</feature>
<feature type="coiled-coil region" evidence="3">
    <location>
        <begin position="406"/>
        <end position="436"/>
    </location>
</feature>
<comment type="similarity">
    <text evidence="1">Belongs to the NCBP3 family.</text>
</comment>
<feature type="region of interest" description="Disordered" evidence="4">
    <location>
        <begin position="1"/>
        <end position="64"/>
    </location>
</feature>
<feature type="compositionally biased region" description="Polar residues" evidence="4">
    <location>
        <begin position="656"/>
        <end position="673"/>
    </location>
</feature>
<dbReference type="PANTHER" id="PTHR16291">
    <property type="entry name" value="NUCLEAR CAP-BINDING PROTEIN SUBUNIT 3"/>
    <property type="match status" value="1"/>
</dbReference>
<dbReference type="Pfam" id="PF10309">
    <property type="entry name" value="NCBP3"/>
    <property type="match status" value="1"/>
</dbReference>
<evidence type="ECO:0000313" key="6">
    <source>
        <dbReference type="Proteomes" id="UP001566132"/>
    </source>
</evidence>
<reference evidence="5 6" key="1">
    <citation type="submission" date="2024-05" db="EMBL/GenBank/DDBJ databases">
        <title>Genetic variation in Jamaican populations of the coffee berry borer (Hypothenemus hampei).</title>
        <authorList>
            <person name="Errbii M."/>
            <person name="Myrie A."/>
        </authorList>
    </citation>
    <scope>NUCLEOTIDE SEQUENCE [LARGE SCALE GENOMIC DNA]</scope>
    <source>
        <strain evidence="5">JA-Hopewell-2020-01-JO</strain>
        <tissue evidence="5">Whole body</tissue>
    </source>
</reference>
<dbReference type="AlphaFoldDB" id="A0ABD1EJE2"/>
<feature type="region of interest" description="Disordered" evidence="4">
    <location>
        <begin position="596"/>
        <end position="683"/>
    </location>
</feature>
<organism evidence="5 6">
    <name type="scientific">Hypothenemus hampei</name>
    <name type="common">Coffee berry borer</name>
    <dbReference type="NCBI Taxonomy" id="57062"/>
    <lineage>
        <taxon>Eukaryota</taxon>
        <taxon>Metazoa</taxon>
        <taxon>Ecdysozoa</taxon>
        <taxon>Arthropoda</taxon>
        <taxon>Hexapoda</taxon>
        <taxon>Insecta</taxon>
        <taxon>Pterygota</taxon>
        <taxon>Neoptera</taxon>
        <taxon>Endopterygota</taxon>
        <taxon>Coleoptera</taxon>
        <taxon>Polyphaga</taxon>
        <taxon>Cucujiformia</taxon>
        <taxon>Curculionidae</taxon>
        <taxon>Scolytinae</taxon>
        <taxon>Hypothenemus</taxon>
    </lineage>
</organism>
<feature type="compositionally biased region" description="Basic and acidic residues" evidence="4">
    <location>
        <begin position="645"/>
        <end position="655"/>
    </location>
</feature>
<keyword evidence="3" id="KW-0175">Coiled coil</keyword>
<sequence>MSASTEDFRPNIRIQISNDPKNSEETMDVDMEGNGNEEGEISDDNMNEENIQEDPSKNTGSSAVSTTFTTGSYIFDTNTQEKLQERAKRFALKPEEIHGFSEQNLKNLYDSLGVNSTNERDIKFDTVHILGLQDMTPYDIVEYFAGYAPEAIEWIDDNSCSLVFIDDMGAARALHFKSKAVKGMPARESTNLLPKEFLDIEDEPEPNTGQSILLRNQNREVELQNEIGEVILPVKKAYLENAVDISEITIPIPPGYWRLGNPHPKSKCMLVRFGKLSDKLPFKVEKCNKYFNTPLQINKNFISDDRKKGLRSIFERNREFSQGKNPWATLAKNWDHDSKFREREPIRHESPTEDVEIIELKNPALKARLGTKRKLDSKEIELEEPTEPELNKPLKKTTKVPRMKMYADEEEENQKRKNILKTIKKQTEEIERRENEGDLRDMLGPNNRLLMKSDLSKEREVDLALKLKNRSRKMVFAVDRDLHEYHDMVSSRPPVYPDARRDLIERNHRHTREEPSKDAREKLSKDDTYLERSSRSSRRRTLERTLHSDRMQASRSHKTHRRHRSRTPTTKPRSKVAVVVREIKKPVVASTIWSKVTKSGVSEESSSGSESESEESSSSSSSSSSDSEESEASHSSTGKRIPIKNLDRPGFDKSRLSTGMTYKSPLKITTSNEHFGRNRFKKF</sequence>
<protein>
    <recommendedName>
        <fullName evidence="2">Nuclear cap-binding protein subunit 3</fullName>
    </recommendedName>
</protein>
<comment type="caution">
    <text evidence="5">The sequence shown here is derived from an EMBL/GenBank/DDBJ whole genome shotgun (WGS) entry which is preliminary data.</text>
</comment>
<evidence type="ECO:0000313" key="5">
    <source>
        <dbReference type="EMBL" id="KAL1494773.1"/>
    </source>
</evidence>
<keyword evidence="6" id="KW-1185">Reference proteome</keyword>
<evidence type="ECO:0000256" key="1">
    <source>
        <dbReference type="ARBA" id="ARBA00006069"/>
    </source>
</evidence>
<feature type="compositionally biased region" description="Basic residues" evidence="4">
    <location>
        <begin position="555"/>
        <end position="566"/>
    </location>
</feature>
<accession>A0ABD1EJE2</accession>
<evidence type="ECO:0000256" key="4">
    <source>
        <dbReference type="SAM" id="MobiDB-lite"/>
    </source>
</evidence>
<feature type="compositionally biased region" description="Low complexity" evidence="4">
    <location>
        <begin position="602"/>
        <end position="625"/>
    </location>
</feature>
<evidence type="ECO:0000256" key="2">
    <source>
        <dbReference type="ARBA" id="ARBA00019876"/>
    </source>
</evidence>
<dbReference type="PANTHER" id="PTHR16291:SF0">
    <property type="entry name" value="NUCLEAR CAP-BINDING PROTEIN SUBUNIT 3"/>
    <property type="match status" value="1"/>
</dbReference>
<feature type="region of interest" description="Disordered" evidence="4">
    <location>
        <begin position="506"/>
        <end position="578"/>
    </location>
</feature>
<dbReference type="EMBL" id="JBDJPC010000007">
    <property type="protein sequence ID" value="KAL1494773.1"/>
    <property type="molecule type" value="Genomic_DNA"/>
</dbReference>
<name>A0ABD1EJE2_HYPHA</name>
<dbReference type="Proteomes" id="UP001566132">
    <property type="component" value="Unassembled WGS sequence"/>
</dbReference>
<feature type="compositionally biased region" description="Basic and acidic residues" evidence="4">
    <location>
        <begin position="1"/>
        <end position="10"/>
    </location>
</feature>
<gene>
    <name evidence="5" type="ORF">ABEB36_010318</name>
</gene>
<dbReference type="InterPro" id="IPR019416">
    <property type="entry name" value="NCBP3"/>
</dbReference>
<feature type="compositionally biased region" description="Basic and acidic residues" evidence="4">
    <location>
        <begin position="506"/>
        <end position="552"/>
    </location>
</feature>
<proteinExistence type="inferred from homology"/>